<dbReference type="InterPro" id="IPR050833">
    <property type="entry name" value="Poly_Biosynth_Transport"/>
</dbReference>
<organism evidence="8 9">
    <name type="scientific">Planococcus kocurii</name>
    <dbReference type="NCBI Taxonomy" id="1374"/>
    <lineage>
        <taxon>Bacteria</taxon>
        <taxon>Bacillati</taxon>
        <taxon>Bacillota</taxon>
        <taxon>Bacilli</taxon>
        <taxon>Bacillales</taxon>
        <taxon>Caryophanaceae</taxon>
        <taxon>Planococcus</taxon>
    </lineage>
</organism>
<evidence type="ECO:0000256" key="5">
    <source>
        <dbReference type="ARBA" id="ARBA00022989"/>
    </source>
</evidence>
<evidence type="ECO:0000256" key="4">
    <source>
        <dbReference type="ARBA" id="ARBA00022692"/>
    </source>
</evidence>
<feature type="transmembrane region" description="Helical" evidence="7">
    <location>
        <begin position="45"/>
        <end position="62"/>
    </location>
</feature>
<feature type="transmembrane region" description="Helical" evidence="7">
    <location>
        <begin position="83"/>
        <end position="106"/>
    </location>
</feature>
<keyword evidence="3" id="KW-1003">Cell membrane</keyword>
<protein>
    <submittedName>
        <fullName evidence="8">Lipopolysaccharide biosynthesis protein</fullName>
    </submittedName>
</protein>
<comment type="similarity">
    <text evidence="2">Belongs to the polysaccharide synthase family.</text>
</comment>
<dbReference type="Proteomes" id="UP000065533">
    <property type="component" value="Chromosome"/>
</dbReference>
<evidence type="ECO:0000256" key="3">
    <source>
        <dbReference type="ARBA" id="ARBA00022475"/>
    </source>
</evidence>
<feature type="transmembrane region" description="Helical" evidence="7">
    <location>
        <begin position="417"/>
        <end position="437"/>
    </location>
</feature>
<name>A0ABM5WUC9_9BACL</name>
<dbReference type="PANTHER" id="PTHR30250">
    <property type="entry name" value="PST FAMILY PREDICTED COLANIC ACID TRANSPORTER"/>
    <property type="match status" value="1"/>
</dbReference>
<gene>
    <name evidence="8" type="ORF">AUO94_04390</name>
</gene>
<evidence type="ECO:0000256" key="7">
    <source>
        <dbReference type="SAM" id="Phobius"/>
    </source>
</evidence>
<accession>A0ABM5WUC9</accession>
<dbReference type="EMBL" id="CP013661">
    <property type="protein sequence ID" value="ALS77929.1"/>
    <property type="molecule type" value="Genomic_DNA"/>
</dbReference>
<feature type="transmembrane region" description="Helical" evidence="7">
    <location>
        <begin position="357"/>
        <end position="379"/>
    </location>
</feature>
<sequence length="492" mass="54592">MKQENSLKKKTISGLLWSFGDLMGNQGIQFIIQIILARLLMPEDFGIIGMILVFVALSNSLVDSGFTQALIRDQKADQTDYSTVFYFNLGVSVVIYAALFFSAPLISGFFEVSQLTSIIKVLALGVIINAFSIIPRAMFTKEVNFKVQAKVNMAASILSGVVAVAMAMTGYGVWSLVMRMLLMNLIQALLLVFSRKWLPSLTFSMTSFRKLFGFGWKLLVSGLIDTAYNNVYYMIIGKQYSAGALGYYTNAAKFSDVATQSLTATIQRVTYPVLSGIQDQEERLKQSFKKVIKLSGFLIFPLMVGVAAVAEPLILLIFGAKWIDMVPYFQLLAIAGMLYPIHALNLNILQVKGRSDLFLYLEIIKTIVPTLLIVTVIWMDLGLTALVATVVLDSFISLFINVYFSGREISYSTKEQFLDLLPIFTISVVMGSVVYGIGNLLPFTELLTLTIQIGIGVVLYITMCKLFNIKEFDTVYKLLVPVIKKIKPAKTG</sequence>
<evidence type="ECO:0000256" key="1">
    <source>
        <dbReference type="ARBA" id="ARBA00004651"/>
    </source>
</evidence>
<feature type="transmembrane region" description="Helical" evidence="7">
    <location>
        <begin position="294"/>
        <end position="319"/>
    </location>
</feature>
<evidence type="ECO:0000313" key="8">
    <source>
        <dbReference type="EMBL" id="ALS77929.1"/>
    </source>
</evidence>
<dbReference type="Pfam" id="PF13440">
    <property type="entry name" value="Polysacc_synt_3"/>
    <property type="match status" value="1"/>
</dbReference>
<keyword evidence="5 7" id="KW-1133">Transmembrane helix</keyword>
<feature type="transmembrane region" description="Helical" evidence="7">
    <location>
        <begin position="325"/>
        <end position="345"/>
    </location>
</feature>
<comment type="subcellular location">
    <subcellularLocation>
        <location evidence="1">Cell membrane</location>
        <topology evidence="1">Multi-pass membrane protein</topology>
    </subcellularLocation>
</comment>
<evidence type="ECO:0000256" key="6">
    <source>
        <dbReference type="ARBA" id="ARBA00023136"/>
    </source>
</evidence>
<feature type="transmembrane region" description="Helical" evidence="7">
    <location>
        <begin position="151"/>
        <end position="174"/>
    </location>
</feature>
<dbReference type="CDD" id="cd13127">
    <property type="entry name" value="MATE_tuaB_like"/>
    <property type="match status" value="1"/>
</dbReference>
<evidence type="ECO:0000256" key="2">
    <source>
        <dbReference type="ARBA" id="ARBA00007430"/>
    </source>
</evidence>
<keyword evidence="4 7" id="KW-0812">Transmembrane</keyword>
<evidence type="ECO:0000313" key="9">
    <source>
        <dbReference type="Proteomes" id="UP000065533"/>
    </source>
</evidence>
<feature type="transmembrane region" description="Helical" evidence="7">
    <location>
        <begin position="118"/>
        <end position="139"/>
    </location>
</feature>
<proteinExistence type="inferred from homology"/>
<feature type="transmembrane region" description="Helical" evidence="7">
    <location>
        <begin position="385"/>
        <end position="405"/>
    </location>
</feature>
<dbReference type="RefSeq" id="WP_058384600.1">
    <property type="nucleotide sequence ID" value="NZ_CP013661.2"/>
</dbReference>
<feature type="transmembrane region" description="Helical" evidence="7">
    <location>
        <begin position="12"/>
        <end position="39"/>
    </location>
</feature>
<dbReference type="PANTHER" id="PTHR30250:SF10">
    <property type="entry name" value="LIPOPOLYSACCHARIDE BIOSYNTHESIS PROTEIN WZXC"/>
    <property type="match status" value="1"/>
</dbReference>
<reference evidence="8" key="1">
    <citation type="submission" date="2016-01" db="EMBL/GenBank/DDBJ databases">
        <title>Complete genome of Planococcus kocurri type strain.</title>
        <authorList>
            <person name="See-Too W.S."/>
        </authorList>
    </citation>
    <scope>NUCLEOTIDE SEQUENCE [LARGE SCALE GENOMIC DNA]</scope>
    <source>
        <strain evidence="8">ATCC 43650</strain>
    </source>
</reference>
<keyword evidence="9" id="KW-1185">Reference proteome</keyword>
<keyword evidence="6 7" id="KW-0472">Membrane</keyword>
<feature type="transmembrane region" description="Helical" evidence="7">
    <location>
        <begin position="449"/>
        <end position="467"/>
    </location>
</feature>